<evidence type="ECO:0000313" key="12">
    <source>
        <dbReference type="Proteomes" id="UP000830835"/>
    </source>
</evidence>
<dbReference type="InterPro" id="IPR013655">
    <property type="entry name" value="PAS_fold_3"/>
</dbReference>
<dbReference type="InterPro" id="IPR004358">
    <property type="entry name" value="Sig_transdc_His_kin-like_C"/>
</dbReference>
<dbReference type="Pfam" id="PF02518">
    <property type="entry name" value="HATPase_c"/>
    <property type="match status" value="1"/>
</dbReference>
<dbReference type="PROSITE" id="PS50109">
    <property type="entry name" value="HIS_KIN"/>
    <property type="match status" value="1"/>
</dbReference>
<evidence type="ECO:0000259" key="10">
    <source>
        <dbReference type="PROSITE" id="PS50113"/>
    </source>
</evidence>
<evidence type="ECO:0000313" key="11">
    <source>
        <dbReference type="EMBL" id="MCJ2542906.1"/>
    </source>
</evidence>
<evidence type="ECO:0000259" key="9">
    <source>
        <dbReference type="PROSITE" id="PS50112"/>
    </source>
</evidence>
<dbReference type="Gene3D" id="1.10.287.130">
    <property type="match status" value="1"/>
</dbReference>
<feature type="coiled-coil region" evidence="7">
    <location>
        <begin position="640"/>
        <end position="667"/>
    </location>
</feature>
<dbReference type="InterPro" id="IPR005467">
    <property type="entry name" value="His_kinase_dom"/>
</dbReference>
<feature type="domain" description="PAC" evidence="10">
    <location>
        <begin position="218"/>
        <end position="270"/>
    </location>
</feature>
<dbReference type="PROSITE" id="PS50112">
    <property type="entry name" value="PAS"/>
    <property type="match status" value="4"/>
</dbReference>
<feature type="domain" description="PAS" evidence="9">
    <location>
        <begin position="2"/>
        <end position="72"/>
    </location>
</feature>
<feature type="domain" description="PAS" evidence="9">
    <location>
        <begin position="392"/>
        <end position="462"/>
    </location>
</feature>
<dbReference type="InterPro" id="IPR003594">
    <property type="entry name" value="HATPase_dom"/>
</dbReference>
<dbReference type="SMART" id="SM00091">
    <property type="entry name" value="PAS"/>
    <property type="match status" value="6"/>
</dbReference>
<dbReference type="CDD" id="cd00082">
    <property type="entry name" value="HisKA"/>
    <property type="match status" value="1"/>
</dbReference>
<dbReference type="InterPro" id="IPR036097">
    <property type="entry name" value="HisK_dim/P_sf"/>
</dbReference>
<dbReference type="InterPro" id="IPR052162">
    <property type="entry name" value="Sensor_kinase/Photoreceptor"/>
</dbReference>
<keyword evidence="6" id="KW-0902">Two-component regulatory system</keyword>
<dbReference type="InterPro" id="IPR001610">
    <property type="entry name" value="PAC"/>
</dbReference>
<sequence>MASLPFEQFFEYCPSLLWAVDGDGRILHMNKAWERYLGHPAQVLRGQSLLQHLHPEDRPQIQSAWEKLWQGSPPFQRMGSTITFVGRIRAQDGIYRRLSWTAAPLPLPGSLRHGLCGTAFGRVDPVLSPSDAPELSSLQSLYDNYHHLQALIEQTSVGIGLTDLSGRLFSINPAAQRMYGYSQEELLQMHFADYTHPEDLQKDQDLFQQLVTGEIPSYSLEKRYLRKDGSQFWGRLTISLVRDPEGQPQFTVSVLEDISEAKQVEAALRQSEAEKQAIIQAIPDLMLWIDAEGRYLSMVRQPVGFPVLANMDEIQGQAIPDIMPPDLAERELFYLREALRTGQQQIYTYPLILGGEERHFEVRMVPSGTEKVLAVVREFTDQKRAETALRASEERLRAILENAPNAINILSLDGRVLECNPAALNLLGYTLEELQALSFADYTYPEDQGLSEGILDELLAGQRENYRYEKRFVHKQGHVVWTRVAVSLLRDSANTPTHIISIIEDITQAKHLEQERLVVLESLKESEARYRLLAENATDMISRHGPLGQFLDASPACFAILGYRPEDLTGKMLFDLVHPEDLTHVQAAFRPNLGSGVDSEPRVIYRVRHQQGHFVWLETSSRLLIGPEGSLERVAVSRDITERKQAARELERSLALLQATLEATTNSILVTDLQGHLLVYNRLLVQMWGLKSAHLKPEAEVERTQHMAEQVQDPQAFLSLIEELLACPEVSQSLVLELLDQRILHLVTKPLWIGGTITGRVWSFQDITSSKKIERMKNEFVSMVSHELRTPLTSIRGSLGLILGGVGGPLNKQHQNLLEIAQKNSERLLVLINDILDIEKIEAGRISFEIRPLPLIPLLEQILQVNQSYADNYGVRMRLSVDPGCADCQIRADSQRLTQVVTNLLSNAIKFSPPRESVDLRVSQIPGWLRLTVQDRGPGIPRAFHSQMFQRFAQADASDTRLRGGTGLGLSISKAIVDKLGGRIDFITCSAEEGEGETGTCFYLDFPLLLGGDLLAQTASEQDFPDKGS</sequence>
<dbReference type="InterPro" id="IPR003661">
    <property type="entry name" value="HisK_dim/P_dom"/>
</dbReference>
<dbReference type="Gene3D" id="3.30.565.10">
    <property type="entry name" value="Histidine kinase-like ATPase, C-terminal domain"/>
    <property type="match status" value="1"/>
</dbReference>
<comment type="caution">
    <text evidence="11">The sequence shown here is derived from an EMBL/GenBank/DDBJ whole genome shotgun (WGS) entry which is preliminary data.</text>
</comment>
<reference evidence="11" key="1">
    <citation type="submission" date="2021-02" db="EMBL/GenBank/DDBJ databases">
        <title>The CRISPR/cas machinery reduction and long-range gene transfer in the hot spring cyanobacterium Synechococcus.</title>
        <authorList>
            <person name="Dvorak P."/>
            <person name="Jahodarova E."/>
            <person name="Hasler P."/>
            <person name="Poulickova A."/>
        </authorList>
    </citation>
    <scope>NUCLEOTIDE SEQUENCE</scope>
    <source>
        <strain evidence="11">Rupite</strain>
    </source>
</reference>
<dbReference type="Pfam" id="PF00989">
    <property type="entry name" value="PAS"/>
    <property type="match status" value="2"/>
</dbReference>
<keyword evidence="3" id="KW-0597">Phosphoprotein</keyword>
<name>A0ABT0CAX4_THEVL</name>
<comment type="catalytic activity">
    <reaction evidence="1">
        <text>ATP + protein L-histidine = ADP + protein N-phospho-L-histidine.</text>
        <dbReference type="EC" id="2.7.13.3"/>
    </reaction>
</comment>
<keyword evidence="5" id="KW-0418">Kinase</keyword>
<dbReference type="Pfam" id="PF08447">
    <property type="entry name" value="PAS_3"/>
    <property type="match status" value="2"/>
</dbReference>
<keyword evidence="12" id="KW-1185">Reference proteome</keyword>
<organism evidence="11 12">
    <name type="scientific">Thermostichus vulcanus str. 'Rupite'</name>
    <dbReference type="NCBI Taxonomy" id="2813851"/>
    <lineage>
        <taxon>Bacteria</taxon>
        <taxon>Bacillati</taxon>
        <taxon>Cyanobacteriota</taxon>
        <taxon>Cyanophyceae</taxon>
        <taxon>Thermostichales</taxon>
        <taxon>Thermostichaceae</taxon>
        <taxon>Thermostichus</taxon>
    </lineage>
</organism>
<dbReference type="SMART" id="SM00388">
    <property type="entry name" value="HisKA"/>
    <property type="match status" value="1"/>
</dbReference>
<feature type="domain" description="PAS" evidence="9">
    <location>
        <begin position="526"/>
        <end position="596"/>
    </location>
</feature>
<evidence type="ECO:0000256" key="6">
    <source>
        <dbReference type="ARBA" id="ARBA00023012"/>
    </source>
</evidence>
<dbReference type="InterPro" id="IPR035965">
    <property type="entry name" value="PAS-like_dom_sf"/>
</dbReference>
<dbReference type="Pfam" id="PF08448">
    <property type="entry name" value="PAS_4"/>
    <property type="match status" value="1"/>
</dbReference>
<keyword evidence="4" id="KW-0808">Transferase</keyword>
<dbReference type="NCBIfam" id="TIGR00229">
    <property type="entry name" value="sensory_box"/>
    <property type="match status" value="4"/>
</dbReference>
<gene>
    <name evidence="11" type="ORF">JX360_08310</name>
</gene>
<evidence type="ECO:0000256" key="7">
    <source>
        <dbReference type="SAM" id="Coils"/>
    </source>
</evidence>
<dbReference type="InterPro" id="IPR000014">
    <property type="entry name" value="PAS"/>
</dbReference>
<dbReference type="InterPro" id="IPR000700">
    <property type="entry name" value="PAS-assoc_C"/>
</dbReference>
<protein>
    <recommendedName>
        <fullName evidence="2">histidine kinase</fullName>
        <ecNumber evidence="2">2.7.13.3</ecNumber>
    </recommendedName>
</protein>
<dbReference type="Proteomes" id="UP000830835">
    <property type="component" value="Unassembled WGS sequence"/>
</dbReference>
<dbReference type="Gene3D" id="3.30.450.20">
    <property type="entry name" value="PAS domain"/>
    <property type="match status" value="6"/>
</dbReference>
<dbReference type="InterPro" id="IPR013656">
    <property type="entry name" value="PAS_4"/>
</dbReference>
<dbReference type="InterPro" id="IPR013767">
    <property type="entry name" value="PAS_fold"/>
</dbReference>
<dbReference type="EMBL" id="JAFIRA010000017">
    <property type="protein sequence ID" value="MCJ2542906.1"/>
    <property type="molecule type" value="Genomic_DNA"/>
</dbReference>
<keyword evidence="7" id="KW-0175">Coiled coil</keyword>
<evidence type="ECO:0000259" key="8">
    <source>
        <dbReference type="PROSITE" id="PS50109"/>
    </source>
</evidence>
<evidence type="ECO:0000256" key="4">
    <source>
        <dbReference type="ARBA" id="ARBA00022679"/>
    </source>
</evidence>
<dbReference type="SUPFAM" id="SSF55785">
    <property type="entry name" value="PYP-like sensor domain (PAS domain)"/>
    <property type="match status" value="6"/>
</dbReference>
<evidence type="ECO:0000256" key="3">
    <source>
        <dbReference type="ARBA" id="ARBA00022553"/>
    </source>
</evidence>
<dbReference type="PANTHER" id="PTHR43304:SF1">
    <property type="entry name" value="PAC DOMAIN-CONTAINING PROTEIN"/>
    <property type="match status" value="1"/>
</dbReference>
<evidence type="ECO:0000256" key="5">
    <source>
        <dbReference type="ARBA" id="ARBA00022777"/>
    </source>
</evidence>
<dbReference type="SMART" id="SM00387">
    <property type="entry name" value="HATPase_c"/>
    <property type="match status" value="1"/>
</dbReference>
<dbReference type="PRINTS" id="PR00344">
    <property type="entry name" value="BCTRLSENSOR"/>
</dbReference>
<dbReference type="InterPro" id="IPR036890">
    <property type="entry name" value="HATPase_C_sf"/>
</dbReference>
<accession>A0ABT0CAX4</accession>
<feature type="domain" description="PAC" evidence="10">
    <location>
        <begin position="466"/>
        <end position="518"/>
    </location>
</feature>
<dbReference type="RefSeq" id="WP_244350188.1">
    <property type="nucleotide sequence ID" value="NZ_JAFIRA010000017.1"/>
</dbReference>
<dbReference type="PROSITE" id="PS50113">
    <property type="entry name" value="PAC"/>
    <property type="match status" value="3"/>
</dbReference>
<feature type="domain" description="PAS" evidence="9">
    <location>
        <begin position="144"/>
        <end position="214"/>
    </location>
</feature>
<dbReference type="CDD" id="cd00130">
    <property type="entry name" value="PAS"/>
    <property type="match status" value="4"/>
</dbReference>
<dbReference type="Pfam" id="PF00512">
    <property type="entry name" value="HisKA"/>
    <property type="match status" value="1"/>
</dbReference>
<evidence type="ECO:0000256" key="1">
    <source>
        <dbReference type="ARBA" id="ARBA00000085"/>
    </source>
</evidence>
<proteinExistence type="predicted"/>
<feature type="domain" description="Histidine kinase" evidence="8">
    <location>
        <begin position="783"/>
        <end position="1010"/>
    </location>
</feature>
<dbReference type="EC" id="2.7.13.3" evidence="2"/>
<dbReference type="SMART" id="SM00086">
    <property type="entry name" value="PAC"/>
    <property type="match status" value="3"/>
</dbReference>
<dbReference type="SUPFAM" id="SSF55874">
    <property type="entry name" value="ATPase domain of HSP90 chaperone/DNA topoisomerase II/histidine kinase"/>
    <property type="match status" value="1"/>
</dbReference>
<dbReference type="SUPFAM" id="SSF47384">
    <property type="entry name" value="Homodimeric domain of signal transducing histidine kinase"/>
    <property type="match status" value="1"/>
</dbReference>
<evidence type="ECO:0000256" key="2">
    <source>
        <dbReference type="ARBA" id="ARBA00012438"/>
    </source>
</evidence>
<feature type="domain" description="PAC" evidence="10">
    <location>
        <begin position="597"/>
        <end position="652"/>
    </location>
</feature>
<dbReference type="PANTHER" id="PTHR43304">
    <property type="entry name" value="PHYTOCHROME-LIKE PROTEIN CPH1"/>
    <property type="match status" value="1"/>
</dbReference>